<dbReference type="KEGG" id="ebi:EbC_31670"/>
<feature type="region of interest" description="Disordered" evidence="1">
    <location>
        <begin position="675"/>
        <end position="707"/>
    </location>
</feature>
<evidence type="ECO:0000256" key="1">
    <source>
        <dbReference type="SAM" id="MobiDB-lite"/>
    </source>
</evidence>
<evidence type="ECO:0000313" key="2">
    <source>
        <dbReference type="EMBL" id="CAX60698.1"/>
    </source>
</evidence>
<dbReference type="RefSeq" id="WP_013203183.1">
    <property type="nucleotide sequence ID" value="NC_014306.1"/>
</dbReference>
<proteinExistence type="predicted"/>
<dbReference type="AlphaFoldDB" id="D8MV41"/>
<feature type="compositionally biased region" description="Gly residues" evidence="1">
    <location>
        <begin position="160"/>
        <end position="175"/>
    </location>
</feature>
<dbReference type="Proteomes" id="UP000008793">
    <property type="component" value="Chromosome"/>
</dbReference>
<sequence length="766" mass="81430">MDVQAYRVAVRIALDDQITRNMLQVSRDAIQLNKKFVEMAKNIKTVTSAAKEATSAMRSMNSVMNNQFSGATRGANEYASAMRSAADHAQRASTATRNLPALTGGYGSGSAFPAMAAGAFALSAGSAGGGGGARRGNGLMALPGPQGQGSEWGGWNNGVPPGGWGGGGSGGGGNGSSNRGFGPGSHADGMTNLATGYLGFKMLDGFVNEAAKYETMSEKFNQYGMGAAALKDAQNFSETTKVLGTSTTDMLKYFTEAQGVFRESGAHSIEEQLKAAKLAAPVLARINFASQGLDEHTKEMTTAKQMDMLRFVETAGGLKSPQRFNELMDAGFKAIQSSGGNVDFTQYRQFMAKAGTSAFNLSNKALFAELEPIIGELKGSAAGDALMTSYNRLNGIVKLPNQVTHDLMKMGVWDANKIELNKMGGIKRFLGNPLINSQLFSQSPVDYYEKMILPIYQKNNYTEDQIQRENALIFGRTGGKMFNLIDKQMGTIHHSVDSYDKARGLNSAYGAVGGTYNGKMIDFQKKWENLQLVMGKDGGLLDTFTKGLEGLTSVMQRMTDIAHKNPELAKFVAQAALAVTGLAILRGGIWAMKHAASALFTPIKFLTGAEGLPKLGSALSGLQNTVITAAGYAIASSGVEIYRRIKAMAEGKGYDQIASQSAEMSERDRLAHENAKANGGSYKPWSPSQADFDAEKGRYPSVPPKVSSASNQPVNLLLTHEGRQVLVATVIGGMSKQATKAPSSTSAFDSSMLMAYPGQVSKLSSQ</sequence>
<gene>
    <name evidence="2" type="ordered locus">EbC_31670</name>
</gene>
<accession>D8MV41</accession>
<dbReference type="eggNOG" id="COG5283">
    <property type="taxonomic scope" value="Bacteria"/>
</dbReference>
<dbReference type="EMBL" id="FP236843">
    <property type="protein sequence ID" value="CAX60698.1"/>
    <property type="molecule type" value="Genomic_DNA"/>
</dbReference>
<protein>
    <submittedName>
        <fullName evidence="2">Phage membrane protein</fullName>
    </submittedName>
</protein>
<evidence type="ECO:0000313" key="3">
    <source>
        <dbReference type="Proteomes" id="UP000008793"/>
    </source>
</evidence>
<dbReference type="GeneID" id="90513134"/>
<organism evidence="3">
    <name type="scientific">Erwinia billingiae (strain Eb661)</name>
    <dbReference type="NCBI Taxonomy" id="634500"/>
    <lineage>
        <taxon>Bacteria</taxon>
        <taxon>Pseudomonadati</taxon>
        <taxon>Pseudomonadota</taxon>
        <taxon>Gammaproteobacteria</taxon>
        <taxon>Enterobacterales</taxon>
        <taxon>Erwiniaceae</taxon>
        <taxon>Erwinia</taxon>
    </lineage>
</organism>
<feature type="region of interest" description="Disordered" evidence="1">
    <location>
        <begin position="160"/>
        <end position="184"/>
    </location>
</feature>
<reference evidence="2 3" key="1">
    <citation type="journal article" date="2010" name="BMC Genomics">
        <title>Genome comparison of the epiphytic bacteria Erwinia billingiae and E. tasmaniensis with the pear pathogen E. pyrifoliae.</title>
        <authorList>
            <person name="Kube M."/>
            <person name="Migdoll A.M."/>
            <person name="Gehring I."/>
            <person name="Heitmann K."/>
            <person name="Mayer Y."/>
            <person name="Kuhl H."/>
            <person name="Knaust F."/>
            <person name="Geider K."/>
            <person name="Reinhardt R."/>
        </authorList>
    </citation>
    <scope>NUCLEOTIDE SEQUENCE [LARGE SCALE GENOMIC DNA]</scope>
    <source>
        <strain evidence="2 3">Eb661</strain>
    </source>
</reference>
<dbReference type="HOGENOM" id="CLU_364386_0_0_6"/>
<name>D8MV41_ERWBE</name>
<dbReference type="STRING" id="634500.EbC_31670"/>
<keyword evidence="3" id="KW-1185">Reference proteome</keyword>